<proteinExistence type="predicted"/>
<accession>C6C0D4</accession>
<keyword evidence="1" id="KW-0812">Transmembrane</keyword>
<feature type="transmembrane region" description="Helical" evidence="1">
    <location>
        <begin position="20"/>
        <end position="38"/>
    </location>
</feature>
<keyword evidence="1" id="KW-0472">Membrane</keyword>
<gene>
    <name evidence="2" type="ordered locus">Desal_1003</name>
</gene>
<dbReference type="AlphaFoldDB" id="C6C0D4"/>
<dbReference type="STRING" id="526222.Desal_1003"/>
<keyword evidence="3" id="KW-1185">Reference proteome</keyword>
<evidence type="ECO:0000313" key="3">
    <source>
        <dbReference type="Proteomes" id="UP000002601"/>
    </source>
</evidence>
<name>C6C0D4_MARSD</name>
<dbReference type="HOGENOM" id="CLU_2805373_0_0_7"/>
<protein>
    <submittedName>
        <fullName evidence="2">Uncharacterized protein</fullName>
    </submittedName>
</protein>
<dbReference type="KEGG" id="dsa:Desal_1003"/>
<dbReference type="EMBL" id="CP001649">
    <property type="protein sequence ID" value="ACS79068.1"/>
    <property type="molecule type" value="Genomic_DNA"/>
</dbReference>
<sequence length="67" mass="7554">MVLPPEVLLPWPKKFKSFKAFVIAADVIATALHYLFLIRNKLDVGSPLAHNEPEQFFFGKTLPANDT</sequence>
<organism evidence="2 3">
    <name type="scientific">Maridesulfovibrio salexigens (strain ATCC 14822 / DSM 2638 / NCIMB 8403 / VKM B-1763)</name>
    <name type="common">Desulfovibrio salexigens</name>
    <dbReference type="NCBI Taxonomy" id="526222"/>
    <lineage>
        <taxon>Bacteria</taxon>
        <taxon>Pseudomonadati</taxon>
        <taxon>Thermodesulfobacteriota</taxon>
        <taxon>Desulfovibrionia</taxon>
        <taxon>Desulfovibrionales</taxon>
        <taxon>Desulfovibrionaceae</taxon>
        <taxon>Maridesulfovibrio</taxon>
    </lineage>
</organism>
<reference evidence="2 3" key="1">
    <citation type="submission" date="2009-06" db="EMBL/GenBank/DDBJ databases">
        <title>Complete sequence of Desulfovibrio salexigens DSM 2638.</title>
        <authorList>
            <consortium name="US DOE Joint Genome Institute"/>
            <person name="Lucas S."/>
            <person name="Copeland A."/>
            <person name="Lapidus A."/>
            <person name="Glavina del Rio T."/>
            <person name="Tice H."/>
            <person name="Bruce D."/>
            <person name="Goodwin L."/>
            <person name="Pitluck S."/>
            <person name="Munk A.C."/>
            <person name="Brettin T."/>
            <person name="Detter J.C."/>
            <person name="Han C."/>
            <person name="Tapia R."/>
            <person name="Larimer F."/>
            <person name="Land M."/>
            <person name="Hauser L."/>
            <person name="Kyrpides N."/>
            <person name="Anderson I."/>
            <person name="Wall J.D."/>
            <person name="Arkin A.P."/>
            <person name="Dehal P."/>
            <person name="Chivian D."/>
            <person name="Giles B."/>
            <person name="Hazen T.C."/>
        </authorList>
    </citation>
    <scope>NUCLEOTIDE SEQUENCE [LARGE SCALE GENOMIC DNA]</scope>
    <source>
        <strain evidence="3">ATCC 14822 / DSM 2638 / NCIMB 8403 / VKM B-1763</strain>
    </source>
</reference>
<evidence type="ECO:0000313" key="2">
    <source>
        <dbReference type="EMBL" id="ACS79068.1"/>
    </source>
</evidence>
<dbReference type="Proteomes" id="UP000002601">
    <property type="component" value="Chromosome"/>
</dbReference>
<keyword evidence="1" id="KW-1133">Transmembrane helix</keyword>
<evidence type="ECO:0000256" key="1">
    <source>
        <dbReference type="SAM" id="Phobius"/>
    </source>
</evidence>